<accession>X1LP50</accession>
<dbReference type="SUPFAM" id="SSF53335">
    <property type="entry name" value="S-adenosyl-L-methionine-dependent methyltransferases"/>
    <property type="match status" value="1"/>
</dbReference>
<organism evidence="2">
    <name type="scientific">marine sediment metagenome</name>
    <dbReference type="NCBI Taxonomy" id="412755"/>
    <lineage>
        <taxon>unclassified sequences</taxon>
        <taxon>metagenomes</taxon>
        <taxon>ecological metagenomes</taxon>
    </lineage>
</organism>
<evidence type="ECO:0000259" key="1">
    <source>
        <dbReference type="Pfam" id="PF08241"/>
    </source>
</evidence>
<dbReference type="InterPro" id="IPR013216">
    <property type="entry name" value="Methyltransf_11"/>
</dbReference>
<dbReference type="CDD" id="cd02440">
    <property type="entry name" value="AdoMet_MTases"/>
    <property type="match status" value="1"/>
</dbReference>
<feature type="domain" description="Methyltransferase type 11" evidence="1">
    <location>
        <begin position="60"/>
        <end position="150"/>
    </location>
</feature>
<gene>
    <name evidence="2" type="ORF">S06H3_27460</name>
</gene>
<proteinExistence type="predicted"/>
<dbReference type="PANTHER" id="PTHR43464">
    <property type="entry name" value="METHYLTRANSFERASE"/>
    <property type="match status" value="1"/>
</dbReference>
<evidence type="ECO:0000313" key="2">
    <source>
        <dbReference type="EMBL" id="GAI21127.1"/>
    </source>
</evidence>
<dbReference type="EMBL" id="BARV01015931">
    <property type="protein sequence ID" value="GAI21127.1"/>
    <property type="molecule type" value="Genomic_DNA"/>
</dbReference>
<name>X1LP50_9ZZZZ</name>
<dbReference type="Gene3D" id="3.40.50.150">
    <property type="entry name" value="Vaccinia Virus protein VP39"/>
    <property type="match status" value="1"/>
</dbReference>
<dbReference type="AlphaFoldDB" id="X1LP50"/>
<protein>
    <recommendedName>
        <fullName evidence="1">Methyltransferase type 11 domain-containing protein</fullName>
    </recommendedName>
</protein>
<sequence>MKGMQVLDKKVFEEIRIICKEQGKRDPDNAFHVISNLNWYRYEKQIKSALYFLPSAGKVLDVGCGWGQTTVMLAASCPSLQVIGVDLVKAESWTRLKQYGAQFVVCNALALPFTNEFDVVISFGAVEHTGDEGRFLKQISKVLKAGGYNIIFNLPNNYALSEAVARILGMWHHERRYTRRRITELLLAAGFSIIKVDREGIVPAQVDRLSKKVGNLFNRYYLQLDKLDSWLVRTPFACLSENWTIYAQKSRG</sequence>
<dbReference type="Pfam" id="PF08241">
    <property type="entry name" value="Methyltransf_11"/>
    <property type="match status" value="1"/>
</dbReference>
<dbReference type="GO" id="GO:0008757">
    <property type="term" value="F:S-adenosylmethionine-dependent methyltransferase activity"/>
    <property type="evidence" value="ECO:0007669"/>
    <property type="project" value="InterPro"/>
</dbReference>
<reference evidence="2" key="1">
    <citation type="journal article" date="2014" name="Front. Microbiol.">
        <title>High frequency of phylogenetically diverse reductive dehalogenase-homologous genes in deep subseafloor sedimentary metagenomes.</title>
        <authorList>
            <person name="Kawai M."/>
            <person name="Futagami T."/>
            <person name="Toyoda A."/>
            <person name="Takaki Y."/>
            <person name="Nishi S."/>
            <person name="Hori S."/>
            <person name="Arai W."/>
            <person name="Tsubouchi T."/>
            <person name="Morono Y."/>
            <person name="Uchiyama I."/>
            <person name="Ito T."/>
            <person name="Fujiyama A."/>
            <person name="Inagaki F."/>
            <person name="Takami H."/>
        </authorList>
    </citation>
    <scope>NUCLEOTIDE SEQUENCE</scope>
    <source>
        <strain evidence="2">Expedition CK06-06</strain>
    </source>
</reference>
<dbReference type="InterPro" id="IPR029063">
    <property type="entry name" value="SAM-dependent_MTases_sf"/>
</dbReference>
<comment type="caution">
    <text evidence="2">The sequence shown here is derived from an EMBL/GenBank/DDBJ whole genome shotgun (WGS) entry which is preliminary data.</text>
</comment>